<dbReference type="SUPFAM" id="SSF50729">
    <property type="entry name" value="PH domain-like"/>
    <property type="match status" value="1"/>
</dbReference>
<feature type="compositionally biased region" description="Low complexity" evidence="1">
    <location>
        <begin position="1"/>
        <end position="18"/>
    </location>
</feature>
<organism evidence="2 5">
    <name type="scientific">Salmo salar</name>
    <name type="common">Atlantic salmon</name>
    <dbReference type="NCBI Taxonomy" id="8030"/>
    <lineage>
        <taxon>Eukaryota</taxon>
        <taxon>Metazoa</taxon>
        <taxon>Chordata</taxon>
        <taxon>Craniata</taxon>
        <taxon>Vertebrata</taxon>
        <taxon>Euteleostomi</taxon>
        <taxon>Actinopterygii</taxon>
        <taxon>Neopterygii</taxon>
        <taxon>Teleostei</taxon>
        <taxon>Protacanthopterygii</taxon>
        <taxon>Salmoniformes</taxon>
        <taxon>Salmonidae</taxon>
        <taxon>Salmoninae</taxon>
        <taxon>Salmo</taxon>
    </lineage>
</organism>
<dbReference type="GeneID" id="123733181"/>
<evidence type="ECO:0000313" key="4">
    <source>
        <dbReference type="RefSeq" id="XP_045568536.1"/>
    </source>
</evidence>
<feature type="region of interest" description="Disordered" evidence="1">
    <location>
        <begin position="68"/>
        <end position="102"/>
    </location>
</feature>
<name>A0ABM3EBU9_SALSA</name>
<keyword evidence="2" id="KW-1185">Reference proteome</keyword>
<dbReference type="Proteomes" id="UP001652741">
    <property type="component" value="Unplaced"/>
</dbReference>
<protein>
    <submittedName>
        <fullName evidence="3 4">TBC1 domain family member 1-like</fullName>
    </submittedName>
</protein>
<feature type="region of interest" description="Disordered" evidence="1">
    <location>
        <begin position="1"/>
        <end position="32"/>
    </location>
</feature>
<dbReference type="Gene3D" id="2.30.29.30">
    <property type="entry name" value="Pleckstrin-homology domain (PH domain)/Phosphotyrosine-binding domain (PTB)"/>
    <property type="match status" value="1"/>
</dbReference>
<gene>
    <name evidence="3 4 5 6" type="primary">LOC123733181</name>
</gene>
<evidence type="ECO:0000313" key="2">
    <source>
        <dbReference type="Proteomes" id="UP001652741"/>
    </source>
</evidence>
<reference evidence="3 4" key="1">
    <citation type="submission" date="2025-05" db="UniProtKB">
        <authorList>
            <consortium name="RefSeq"/>
        </authorList>
    </citation>
    <scope>IDENTIFICATION</scope>
</reference>
<feature type="region of interest" description="Disordered" evidence="1">
    <location>
        <begin position="207"/>
        <end position="228"/>
    </location>
</feature>
<dbReference type="RefSeq" id="XP_045568537.1">
    <property type="nucleotide sequence ID" value="XM_045712581.1"/>
</dbReference>
<evidence type="ECO:0000313" key="3">
    <source>
        <dbReference type="RefSeq" id="XP_045568535.1"/>
    </source>
</evidence>
<dbReference type="RefSeq" id="XP_045568538.1">
    <property type="nucleotide sequence ID" value="XM_045712582.1"/>
</dbReference>
<evidence type="ECO:0000256" key="1">
    <source>
        <dbReference type="SAM" id="MobiDB-lite"/>
    </source>
</evidence>
<proteinExistence type="predicted"/>
<sequence length="284" mass="31425">MVLHNPHPYTLPLHLTPLGRNTAPKEEEEEEKEEEVQYKLTLVGCLPVHPLTTMAMLPWVVAEIGRPRPGEREKPVGVRPPGSPASRDTRTGNGGGLPEALSVSSRRDQTVCLCVSASWVRCVWTEEEEVEERDRRPWDPLTHTRAVLFECRPHLVIKLLHNSREPCSFGCLVRGTHLCYCYVFQCQDCAKVPEIISKLRQAGKSSARNDDLAAPKPAASSTEDCASSSSSASAFTKRFEVLFCGRVTVAHKKAPPALIDECIEKFSQSIGSGEVLNQKVAADW</sequence>
<dbReference type="RefSeq" id="XP_045568535.1">
    <property type="nucleotide sequence ID" value="XM_045712579.1"/>
</dbReference>
<evidence type="ECO:0000313" key="5">
    <source>
        <dbReference type="RefSeq" id="XP_045568537.1"/>
    </source>
</evidence>
<dbReference type="InterPro" id="IPR011993">
    <property type="entry name" value="PH-like_dom_sf"/>
</dbReference>
<evidence type="ECO:0000313" key="6">
    <source>
        <dbReference type="RefSeq" id="XP_045568538.1"/>
    </source>
</evidence>
<dbReference type="RefSeq" id="XP_045568536.1">
    <property type="nucleotide sequence ID" value="XM_045712580.1"/>
</dbReference>
<feature type="compositionally biased region" description="Low complexity" evidence="1">
    <location>
        <begin position="218"/>
        <end position="228"/>
    </location>
</feature>
<accession>A0ABM3EBU9</accession>